<evidence type="ECO:0000313" key="2">
    <source>
        <dbReference type="Proteomes" id="UP000681720"/>
    </source>
</evidence>
<proteinExistence type="predicted"/>
<dbReference type="InterPro" id="IPR029058">
    <property type="entry name" value="AB_hydrolase_fold"/>
</dbReference>
<protein>
    <recommendedName>
        <fullName evidence="3">Alpha/beta hydrolase</fullName>
    </recommendedName>
</protein>
<evidence type="ECO:0000313" key="1">
    <source>
        <dbReference type="EMBL" id="CAF5014983.1"/>
    </source>
</evidence>
<sequence length="98" mass="11366">YHCNAQLPTGEEGFRTISDLLAWSKNPMIDRIHLIDERIPIRFLHGGQSWIEIDSSWIAQGKRDNVFIDTINDAGHHVYADAPDEFDIFLKRTLMNKE</sequence>
<dbReference type="SUPFAM" id="SSF53474">
    <property type="entry name" value="alpha/beta-Hydrolases"/>
    <property type="match status" value="1"/>
</dbReference>
<evidence type="ECO:0008006" key="3">
    <source>
        <dbReference type="Google" id="ProtNLM"/>
    </source>
</evidence>
<organism evidence="1 2">
    <name type="scientific">Rotaria magnacalcarata</name>
    <dbReference type="NCBI Taxonomy" id="392030"/>
    <lineage>
        <taxon>Eukaryota</taxon>
        <taxon>Metazoa</taxon>
        <taxon>Spiralia</taxon>
        <taxon>Gnathifera</taxon>
        <taxon>Rotifera</taxon>
        <taxon>Eurotatoria</taxon>
        <taxon>Bdelloidea</taxon>
        <taxon>Philodinida</taxon>
        <taxon>Philodinidae</taxon>
        <taxon>Rotaria</taxon>
    </lineage>
</organism>
<name>A0A8S3DY32_9BILA</name>
<accession>A0A8S3DY32</accession>
<dbReference type="AlphaFoldDB" id="A0A8S3DY32"/>
<dbReference type="EMBL" id="CAJOBJ010212708">
    <property type="protein sequence ID" value="CAF5014983.1"/>
    <property type="molecule type" value="Genomic_DNA"/>
</dbReference>
<comment type="caution">
    <text evidence="1">The sequence shown here is derived from an EMBL/GenBank/DDBJ whole genome shotgun (WGS) entry which is preliminary data.</text>
</comment>
<gene>
    <name evidence="1" type="ORF">GIL414_LOCUS58084</name>
</gene>
<dbReference type="Proteomes" id="UP000681720">
    <property type="component" value="Unassembled WGS sequence"/>
</dbReference>
<reference evidence="1" key="1">
    <citation type="submission" date="2021-02" db="EMBL/GenBank/DDBJ databases">
        <authorList>
            <person name="Nowell W R."/>
        </authorList>
    </citation>
    <scope>NUCLEOTIDE SEQUENCE</scope>
</reference>
<feature type="non-terminal residue" evidence="1">
    <location>
        <position position="98"/>
    </location>
</feature>